<keyword evidence="9" id="KW-0407">Ion channel</keyword>
<comment type="subcellular location">
    <subcellularLocation>
        <location evidence="1">Cell membrane</location>
        <topology evidence="1">Multi-pass membrane protein</topology>
    </subcellularLocation>
</comment>
<dbReference type="NCBIfam" id="TIGR00220">
    <property type="entry name" value="mscL"/>
    <property type="match status" value="1"/>
</dbReference>
<sequence length="134" mass="14653">MKKFIEEFKAFALRGNMMDMAVGVIIGGGFTGIVTSLTDNGINPLLNFITGAETYTLQNIAGFGSKFISDFVNFLILAFVLFCLLKGINKLMSLGQKKEEAVEKISTKVCPFCLSEIPLEATRCAHCTSVLEEK</sequence>
<evidence type="ECO:0000256" key="1">
    <source>
        <dbReference type="ARBA" id="ARBA00004651"/>
    </source>
</evidence>
<keyword evidence="8 10" id="KW-0472">Membrane</keyword>
<proteinExistence type="inferred from homology"/>
<feature type="transmembrane region" description="Helical" evidence="10">
    <location>
        <begin position="71"/>
        <end position="88"/>
    </location>
</feature>
<evidence type="ECO:0000313" key="11">
    <source>
        <dbReference type="EMBL" id="EEG49003.1"/>
    </source>
</evidence>
<dbReference type="HOGENOM" id="CLU_095787_2_3_9"/>
<dbReference type="PRINTS" id="PR01264">
    <property type="entry name" value="MECHCHANNEL"/>
</dbReference>
<dbReference type="SUPFAM" id="SSF81330">
    <property type="entry name" value="Gated mechanosensitive channel"/>
    <property type="match status" value="1"/>
</dbReference>
<dbReference type="eggNOG" id="COG1970">
    <property type="taxonomic scope" value="Bacteria"/>
</dbReference>
<dbReference type="Gene3D" id="1.10.1200.120">
    <property type="entry name" value="Large-conductance mechanosensitive channel, MscL, domain 1"/>
    <property type="match status" value="1"/>
</dbReference>
<protein>
    <recommendedName>
        <fullName evidence="13">Large-conductance mechanosensitive channel</fullName>
    </recommendedName>
</protein>
<evidence type="ECO:0000313" key="12">
    <source>
        <dbReference type="Proteomes" id="UP000003100"/>
    </source>
</evidence>
<dbReference type="EMBL" id="ACBZ01000110">
    <property type="protein sequence ID" value="EEG49003.1"/>
    <property type="molecule type" value="Genomic_DNA"/>
</dbReference>
<name>C0CMI9_BLAHS</name>
<reference evidence="11 12" key="2">
    <citation type="submission" date="2009-02" db="EMBL/GenBank/DDBJ databases">
        <title>Draft genome sequence of Blautia hydrogenotrophica DSM 10507 (Ruminococcus hydrogenotrophicus DSM 10507).</title>
        <authorList>
            <person name="Sudarsanam P."/>
            <person name="Ley R."/>
            <person name="Guruge J."/>
            <person name="Turnbaugh P.J."/>
            <person name="Mahowald M."/>
            <person name="Liep D."/>
            <person name="Gordon J."/>
        </authorList>
    </citation>
    <scope>NUCLEOTIDE SEQUENCE [LARGE SCALE GENOMIC DNA]</scope>
    <source>
        <strain evidence="12">DSM 10507 / JCM 14656 / S5a33</strain>
    </source>
</reference>
<dbReference type="InterPro" id="IPR019823">
    <property type="entry name" value="Mechanosensitive_channel_CS"/>
</dbReference>
<dbReference type="InterPro" id="IPR036019">
    <property type="entry name" value="MscL_channel"/>
</dbReference>
<keyword evidence="7" id="KW-0406">Ion transport</keyword>
<keyword evidence="12" id="KW-1185">Reference proteome</keyword>
<dbReference type="Pfam" id="PF01741">
    <property type="entry name" value="MscL"/>
    <property type="match status" value="1"/>
</dbReference>
<evidence type="ECO:0000256" key="4">
    <source>
        <dbReference type="ARBA" id="ARBA00022475"/>
    </source>
</evidence>
<dbReference type="InterPro" id="IPR037673">
    <property type="entry name" value="MSC/AndL"/>
</dbReference>
<dbReference type="PANTHER" id="PTHR30266:SF2">
    <property type="entry name" value="LARGE-CONDUCTANCE MECHANOSENSITIVE CHANNEL"/>
    <property type="match status" value="1"/>
</dbReference>
<accession>C0CMI9</accession>
<evidence type="ECO:0000256" key="2">
    <source>
        <dbReference type="ARBA" id="ARBA00007254"/>
    </source>
</evidence>
<evidence type="ECO:0000256" key="3">
    <source>
        <dbReference type="ARBA" id="ARBA00022448"/>
    </source>
</evidence>
<dbReference type="AlphaFoldDB" id="C0CMI9"/>
<comment type="similarity">
    <text evidence="2">Belongs to the MscL family.</text>
</comment>
<evidence type="ECO:0000256" key="5">
    <source>
        <dbReference type="ARBA" id="ARBA00022692"/>
    </source>
</evidence>
<dbReference type="Proteomes" id="UP000003100">
    <property type="component" value="Unassembled WGS sequence"/>
</dbReference>
<dbReference type="GO" id="GO:0005886">
    <property type="term" value="C:plasma membrane"/>
    <property type="evidence" value="ECO:0007669"/>
    <property type="project" value="UniProtKB-SubCell"/>
</dbReference>
<evidence type="ECO:0000256" key="7">
    <source>
        <dbReference type="ARBA" id="ARBA00023065"/>
    </source>
</evidence>
<evidence type="ECO:0000256" key="10">
    <source>
        <dbReference type="SAM" id="Phobius"/>
    </source>
</evidence>
<dbReference type="PROSITE" id="PS01327">
    <property type="entry name" value="MSCL"/>
    <property type="match status" value="1"/>
</dbReference>
<keyword evidence="3" id="KW-0813">Transport</keyword>
<dbReference type="InterPro" id="IPR001185">
    <property type="entry name" value="MS_channel"/>
</dbReference>
<evidence type="ECO:0000256" key="6">
    <source>
        <dbReference type="ARBA" id="ARBA00022989"/>
    </source>
</evidence>
<dbReference type="RefSeq" id="WP_005949117.1">
    <property type="nucleotide sequence ID" value="NZ_CP136423.1"/>
</dbReference>
<evidence type="ECO:0008006" key="13">
    <source>
        <dbReference type="Google" id="ProtNLM"/>
    </source>
</evidence>
<evidence type="ECO:0000256" key="9">
    <source>
        <dbReference type="ARBA" id="ARBA00023303"/>
    </source>
</evidence>
<dbReference type="GO" id="GO:0008381">
    <property type="term" value="F:mechanosensitive monoatomic ion channel activity"/>
    <property type="evidence" value="ECO:0007669"/>
    <property type="project" value="InterPro"/>
</dbReference>
<gene>
    <name evidence="11" type="ORF">RUMHYD_02074</name>
</gene>
<dbReference type="PATRIC" id="fig|476272.21.peg.1503"/>
<organism evidence="11 12">
    <name type="scientific">Blautia hydrogenotrophica (strain DSM 10507 / JCM 14656 / S5a33)</name>
    <name type="common">Ruminococcus hydrogenotrophicus</name>
    <dbReference type="NCBI Taxonomy" id="476272"/>
    <lineage>
        <taxon>Bacteria</taxon>
        <taxon>Bacillati</taxon>
        <taxon>Bacillota</taxon>
        <taxon>Clostridia</taxon>
        <taxon>Lachnospirales</taxon>
        <taxon>Lachnospiraceae</taxon>
        <taxon>Blautia</taxon>
    </lineage>
</organism>
<keyword evidence="4" id="KW-1003">Cell membrane</keyword>
<feature type="transmembrane region" description="Helical" evidence="10">
    <location>
        <begin position="20"/>
        <end position="38"/>
    </location>
</feature>
<reference evidence="11 12" key="1">
    <citation type="submission" date="2009-01" db="EMBL/GenBank/DDBJ databases">
        <authorList>
            <person name="Fulton L."/>
            <person name="Clifton S."/>
            <person name="Fulton B."/>
            <person name="Xu J."/>
            <person name="Minx P."/>
            <person name="Pepin K.H."/>
            <person name="Johnson M."/>
            <person name="Bhonagiri V."/>
            <person name="Nash W.E."/>
            <person name="Mardis E.R."/>
            <person name="Wilson R.K."/>
        </authorList>
    </citation>
    <scope>NUCLEOTIDE SEQUENCE [LARGE SCALE GENOMIC DNA]</scope>
    <source>
        <strain evidence="12">DSM 10507 / JCM 14656 / S5a33</strain>
    </source>
</reference>
<keyword evidence="5 10" id="KW-0812">Transmembrane</keyword>
<dbReference type="GeneID" id="86820875"/>
<dbReference type="PANTHER" id="PTHR30266">
    <property type="entry name" value="MECHANOSENSITIVE CHANNEL MSCL"/>
    <property type="match status" value="1"/>
</dbReference>
<keyword evidence="6 10" id="KW-1133">Transmembrane helix</keyword>
<evidence type="ECO:0000256" key="8">
    <source>
        <dbReference type="ARBA" id="ARBA00023136"/>
    </source>
</evidence>